<feature type="non-terminal residue" evidence="1">
    <location>
        <position position="53"/>
    </location>
</feature>
<evidence type="ECO:0000313" key="2">
    <source>
        <dbReference type="Proteomes" id="UP001381693"/>
    </source>
</evidence>
<organism evidence="1 2">
    <name type="scientific">Halocaridina rubra</name>
    <name type="common">Hawaiian red shrimp</name>
    <dbReference type="NCBI Taxonomy" id="373956"/>
    <lineage>
        <taxon>Eukaryota</taxon>
        <taxon>Metazoa</taxon>
        <taxon>Ecdysozoa</taxon>
        <taxon>Arthropoda</taxon>
        <taxon>Crustacea</taxon>
        <taxon>Multicrustacea</taxon>
        <taxon>Malacostraca</taxon>
        <taxon>Eumalacostraca</taxon>
        <taxon>Eucarida</taxon>
        <taxon>Decapoda</taxon>
        <taxon>Pleocyemata</taxon>
        <taxon>Caridea</taxon>
        <taxon>Atyoidea</taxon>
        <taxon>Atyidae</taxon>
        <taxon>Halocaridina</taxon>
    </lineage>
</organism>
<dbReference type="AlphaFoldDB" id="A0AAN8WZE0"/>
<reference evidence="1 2" key="1">
    <citation type="submission" date="2023-11" db="EMBL/GenBank/DDBJ databases">
        <title>Halocaridina rubra genome assembly.</title>
        <authorList>
            <person name="Smith C."/>
        </authorList>
    </citation>
    <scope>NUCLEOTIDE SEQUENCE [LARGE SCALE GENOMIC DNA]</scope>
    <source>
        <strain evidence="1">EP-1</strain>
        <tissue evidence="1">Whole</tissue>
    </source>
</reference>
<proteinExistence type="predicted"/>
<comment type="caution">
    <text evidence="1">The sequence shown here is derived from an EMBL/GenBank/DDBJ whole genome shotgun (WGS) entry which is preliminary data.</text>
</comment>
<dbReference type="Proteomes" id="UP001381693">
    <property type="component" value="Unassembled WGS sequence"/>
</dbReference>
<protein>
    <submittedName>
        <fullName evidence="1">Uncharacterized protein</fullName>
    </submittedName>
</protein>
<keyword evidence="2" id="KW-1185">Reference proteome</keyword>
<accession>A0AAN8WZE0</accession>
<sequence length="53" mass="6027">MGHISRSAVADADGLLPLQPMDIPSNLSYPDYELNEFYHKFHGLCGLCREAFW</sequence>
<gene>
    <name evidence="1" type="ORF">SK128_002752</name>
</gene>
<dbReference type="EMBL" id="JAXCGZ010015096">
    <property type="protein sequence ID" value="KAK7071358.1"/>
    <property type="molecule type" value="Genomic_DNA"/>
</dbReference>
<evidence type="ECO:0000313" key="1">
    <source>
        <dbReference type="EMBL" id="KAK7071358.1"/>
    </source>
</evidence>
<name>A0AAN8WZE0_HALRR</name>